<dbReference type="Proteomes" id="UP001327560">
    <property type="component" value="Chromosome 2"/>
</dbReference>
<gene>
    <name evidence="3" type="ORF">Cni_G07152</name>
</gene>
<dbReference type="InterPro" id="IPR018289">
    <property type="entry name" value="MULE_transposase_dom"/>
</dbReference>
<evidence type="ECO:0000313" key="3">
    <source>
        <dbReference type="EMBL" id="WOK98440.1"/>
    </source>
</evidence>
<dbReference type="AlphaFoldDB" id="A0AAQ3Q6M7"/>
<dbReference type="PANTHER" id="PTHR31973">
    <property type="entry name" value="POLYPROTEIN, PUTATIVE-RELATED"/>
    <property type="match status" value="1"/>
</dbReference>
<evidence type="ECO:0000256" key="1">
    <source>
        <dbReference type="SAM" id="MobiDB-lite"/>
    </source>
</evidence>
<dbReference type="EMBL" id="CP136891">
    <property type="protein sequence ID" value="WOK98440.1"/>
    <property type="molecule type" value="Genomic_DNA"/>
</dbReference>
<sequence length="630" mass="73517">MVLREEDSDESSAGVYDESDFDVETIEEWRDARDKKVFVNLVHFETISPSMTFKDIAEARKVVNFYSMSNGFGLKVVKSDKSRVRYMCQEGCHFILYIAKDGKGAGVRVKILNLKHKCLTAYFNPRANYSLLAYYFKSRVQNNPQYRLKDLRLEAENELKLNVSEHKIKAAKRFILTMLEGSFIDGFKNLEAYAQELRDSNPSSKIIVNISSDELKNGRRVFMRMFVCFRALQQGFRHRCRPLIGLDETFLFGKCKGQLLAAVSQDNMNKIYPIAWAVVDKETSRNWSWFVQHLFDALNLDQGAGIIFMYDMQKNILPEARHKFCVRHIESNWCQRWKEGELKKLLWWCAWCTDEEEFKDMLKEMDKVSKEAARDLLRYPPQTWCRAYFTTTCKNDMVDNNITESFNSWIKEPRHKSIIRMLEEIRVMVMNRLREEEEEEKVKHWPHEWSPGCMFRFRDYMGIAQGCKIEFNGDAGYERLDISVDPELDMVSVDAHGKKRPRQSSYGDKHPNDDISYDTDPQLKHHIPCERKFRIAMRMKFQKPIGTRKNYFVGDHIGASKPIYLLYSSSKLKFRGDANVVAAPSTINEGPDVPTTMAEEAVDSADVPITTIVENDAYACFIEMMNEDFF</sequence>
<evidence type="ECO:0000259" key="2">
    <source>
        <dbReference type="Pfam" id="PF10551"/>
    </source>
</evidence>
<reference evidence="3 4" key="1">
    <citation type="submission" date="2023-10" db="EMBL/GenBank/DDBJ databases">
        <title>Chromosome-scale genome assembly provides insights into flower coloration mechanisms of Canna indica.</title>
        <authorList>
            <person name="Li C."/>
        </authorList>
    </citation>
    <scope>NUCLEOTIDE SEQUENCE [LARGE SCALE GENOMIC DNA]</scope>
    <source>
        <tissue evidence="3">Flower</tissue>
    </source>
</reference>
<protein>
    <recommendedName>
        <fullName evidence="2">MULE transposase domain-containing protein</fullName>
    </recommendedName>
</protein>
<organism evidence="3 4">
    <name type="scientific">Canna indica</name>
    <name type="common">Indian-shot</name>
    <dbReference type="NCBI Taxonomy" id="4628"/>
    <lineage>
        <taxon>Eukaryota</taxon>
        <taxon>Viridiplantae</taxon>
        <taxon>Streptophyta</taxon>
        <taxon>Embryophyta</taxon>
        <taxon>Tracheophyta</taxon>
        <taxon>Spermatophyta</taxon>
        <taxon>Magnoliopsida</taxon>
        <taxon>Liliopsida</taxon>
        <taxon>Zingiberales</taxon>
        <taxon>Cannaceae</taxon>
        <taxon>Canna</taxon>
    </lineage>
</organism>
<keyword evidence="4" id="KW-1185">Reference proteome</keyword>
<accession>A0AAQ3Q6M7</accession>
<feature type="domain" description="MULE transposase" evidence="2">
    <location>
        <begin position="244"/>
        <end position="332"/>
    </location>
</feature>
<proteinExistence type="predicted"/>
<feature type="region of interest" description="Disordered" evidence="1">
    <location>
        <begin position="495"/>
        <end position="521"/>
    </location>
</feature>
<name>A0AAQ3Q6M7_9LILI</name>
<dbReference type="Pfam" id="PF10551">
    <property type="entry name" value="MULE"/>
    <property type="match status" value="1"/>
</dbReference>
<evidence type="ECO:0000313" key="4">
    <source>
        <dbReference type="Proteomes" id="UP001327560"/>
    </source>
</evidence>
<dbReference type="PANTHER" id="PTHR31973:SF189">
    <property type="entry name" value="TRANSPOSASE, MUDR, PLANT, MULE TRANSPOSASE DOMAIN PROTEIN-RELATED"/>
    <property type="match status" value="1"/>
</dbReference>